<gene>
    <name evidence="2" type="ORF">KQ910_12565</name>
</gene>
<sequence length="131" mass="14279">MPRISVGRASLNLMPVRLALVAGLGLALAACQGDGYGAPSGAYPAAPGYYNTNYAPPPAPRYGYAQPAPNYYYGNQPQQNVRYNQADGRRYTSVTVVNRGQNGYRDDVVQQQVVCGSQYYDGYRTRTAPRC</sequence>
<keyword evidence="3" id="KW-1185">Reference proteome</keyword>
<name>A0ABS6IJ28_9HYPH</name>
<evidence type="ECO:0000256" key="1">
    <source>
        <dbReference type="SAM" id="SignalP"/>
    </source>
</evidence>
<dbReference type="EMBL" id="JAHOPB010000001">
    <property type="protein sequence ID" value="MBU8874599.1"/>
    <property type="molecule type" value="Genomic_DNA"/>
</dbReference>
<feature type="signal peptide" evidence="1">
    <location>
        <begin position="1"/>
        <end position="29"/>
    </location>
</feature>
<accession>A0ABS6IJ28</accession>
<reference evidence="2 3" key="1">
    <citation type="submission" date="2021-06" db="EMBL/GenBank/DDBJ databases">
        <authorList>
            <person name="Lee D.H."/>
        </authorList>
    </citation>
    <scope>NUCLEOTIDE SEQUENCE [LARGE SCALE GENOMIC DNA]</scope>
    <source>
        <strain evidence="2 3">MMS21-HV4-11</strain>
    </source>
</reference>
<feature type="chain" id="PRO_5045364501" description="Lipoprotein" evidence="1">
    <location>
        <begin position="30"/>
        <end position="131"/>
    </location>
</feature>
<dbReference type="RefSeq" id="WP_216960420.1">
    <property type="nucleotide sequence ID" value="NZ_JAHOPB010000001.1"/>
</dbReference>
<comment type="caution">
    <text evidence="2">The sequence shown here is derived from an EMBL/GenBank/DDBJ whole genome shotgun (WGS) entry which is preliminary data.</text>
</comment>
<organism evidence="2 3">
    <name type="scientific">Reyranella humidisoli</name>
    <dbReference type="NCBI Taxonomy" id="2849149"/>
    <lineage>
        <taxon>Bacteria</taxon>
        <taxon>Pseudomonadati</taxon>
        <taxon>Pseudomonadota</taxon>
        <taxon>Alphaproteobacteria</taxon>
        <taxon>Hyphomicrobiales</taxon>
        <taxon>Reyranellaceae</taxon>
        <taxon>Reyranella</taxon>
    </lineage>
</organism>
<protein>
    <recommendedName>
        <fullName evidence="4">Lipoprotein</fullName>
    </recommendedName>
</protein>
<dbReference type="Proteomes" id="UP000727907">
    <property type="component" value="Unassembled WGS sequence"/>
</dbReference>
<keyword evidence="1" id="KW-0732">Signal</keyword>
<evidence type="ECO:0008006" key="4">
    <source>
        <dbReference type="Google" id="ProtNLM"/>
    </source>
</evidence>
<dbReference type="PROSITE" id="PS51257">
    <property type="entry name" value="PROKAR_LIPOPROTEIN"/>
    <property type="match status" value="1"/>
</dbReference>
<evidence type="ECO:0000313" key="2">
    <source>
        <dbReference type="EMBL" id="MBU8874599.1"/>
    </source>
</evidence>
<evidence type="ECO:0000313" key="3">
    <source>
        <dbReference type="Proteomes" id="UP000727907"/>
    </source>
</evidence>
<proteinExistence type="predicted"/>